<dbReference type="EC" id="2.7.13.3" evidence="2"/>
<sequence length="421" mass="48325">MIQTLLWLLAILFVALVVYLLSYYRFRRMILQQTKQMIALMKSEDVDNMQIGSIYAHTSDDFSDLERAALYLRRKYLRLRNQFHEERKGYETVFSGLKEGIVTVDQNLKIISFNESFMDFFNWVPDKAQPNTYLQDVVREPLVIATFKKTFEDSNIHKTEVDPVQLFVTPLPSRNENERWSLGVFYDMSEIKKTEKIRIDFVANASHEMRTPLTVIKGYSELMKQKIEQGDLNGPEILDLLNPVLQSADQMSDLMNRLLNLSRVEVNAPLAKSLLPTEQITEEVLQDIEGLVSLKHKNIVVKCEAPEVFANPESCKQILSNLLTNAVKYSGDANDISVTWIKAPQSVLLKVKDNGPGIVKEHQSRVFERFYRVDKGRSRDQGGYGLGLAFVKHHMLNHGGNVRLISENNMGSEFICEFPNP</sequence>
<dbReference type="KEGG" id="bex:A11Q_813"/>
<dbReference type="SUPFAM" id="SSF55785">
    <property type="entry name" value="PYP-like sensor domain (PAS domain)"/>
    <property type="match status" value="1"/>
</dbReference>
<dbReference type="InterPro" id="IPR003661">
    <property type="entry name" value="HisK_dim/P_dom"/>
</dbReference>
<keyword evidence="4" id="KW-0808">Transferase</keyword>
<evidence type="ECO:0000313" key="11">
    <source>
        <dbReference type="Proteomes" id="UP000012040"/>
    </source>
</evidence>
<dbReference type="PANTHER" id="PTHR45453">
    <property type="entry name" value="PHOSPHATE REGULON SENSOR PROTEIN PHOR"/>
    <property type="match status" value="1"/>
</dbReference>
<dbReference type="PANTHER" id="PTHR45453:SF1">
    <property type="entry name" value="PHOSPHATE REGULON SENSOR PROTEIN PHOR"/>
    <property type="match status" value="1"/>
</dbReference>
<dbReference type="EMBL" id="CP003537">
    <property type="protein sequence ID" value="AGH95031.1"/>
    <property type="molecule type" value="Genomic_DNA"/>
</dbReference>
<dbReference type="CDD" id="cd00082">
    <property type="entry name" value="HisKA"/>
    <property type="match status" value="1"/>
</dbReference>
<dbReference type="Proteomes" id="UP000012040">
    <property type="component" value="Chromosome"/>
</dbReference>
<reference evidence="10 11" key="1">
    <citation type="journal article" date="2013" name="ISME J.">
        <title>By their genes ye shall know them: genomic signatures of predatory bacteria.</title>
        <authorList>
            <person name="Pasternak Z."/>
            <person name="Pietrokovski S."/>
            <person name="Rotem O."/>
            <person name="Gophna U."/>
            <person name="Lurie-Weinberger M.N."/>
            <person name="Jurkevitch E."/>
        </authorList>
    </citation>
    <scope>NUCLEOTIDE SEQUENCE [LARGE SCALE GENOMIC DNA]</scope>
    <source>
        <strain evidence="10 11">JSS</strain>
    </source>
</reference>
<dbReference type="FunFam" id="1.10.287.130:FF:000001">
    <property type="entry name" value="Two-component sensor histidine kinase"/>
    <property type="match status" value="1"/>
</dbReference>
<keyword evidence="11" id="KW-1185">Reference proteome</keyword>
<dbReference type="Gene3D" id="3.30.565.10">
    <property type="entry name" value="Histidine kinase-like ATPase, C-terminal domain"/>
    <property type="match status" value="1"/>
</dbReference>
<dbReference type="InterPro" id="IPR035965">
    <property type="entry name" value="PAS-like_dom_sf"/>
</dbReference>
<gene>
    <name evidence="10" type="ORF">A11Q_813</name>
</gene>
<dbReference type="PRINTS" id="PR00344">
    <property type="entry name" value="BCTRLSENSOR"/>
</dbReference>
<keyword evidence="7 8" id="KW-0472">Membrane</keyword>
<evidence type="ECO:0000256" key="4">
    <source>
        <dbReference type="ARBA" id="ARBA00022679"/>
    </source>
</evidence>
<keyword evidence="6" id="KW-0902">Two-component regulatory system</keyword>
<dbReference type="GO" id="GO:0005886">
    <property type="term" value="C:plasma membrane"/>
    <property type="evidence" value="ECO:0007669"/>
    <property type="project" value="TreeGrafter"/>
</dbReference>
<feature type="transmembrane region" description="Helical" evidence="8">
    <location>
        <begin position="6"/>
        <end position="26"/>
    </location>
</feature>
<organism evidence="10 11">
    <name type="scientific">Pseudobdellovibrio exovorus JSS</name>
    <dbReference type="NCBI Taxonomy" id="1184267"/>
    <lineage>
        <taxon>Bacteria</taxon>
        <taxon>Pseudomonadati</taxon>
        <taxon>Bdellovibrionota</taxon>
        <taxon>Bdellovibrionia</taxon>
        <taxon>Bdellovibrionales</taxon>
        <taxon>Pseudobdellovibrionaceae</taxon>
        <taxon>Pseudobdellovibrio</taxon>
    </lineage>
</organism>
<dbReference type="Pfam" id="PF02518">
    <property type="entry name" value="HATPase_c"/>
    <property type="match status" value="1"/>
</dbReference>
<evidence type="ECO:0000259" key="9">
    <source>
        <dbReference type="PROSITE" id="PS50109"/>
    </source>
</evidence>
<dbReference type="SUPFAM" id="SSF55874">
    <property type="entry name" value="ATPase domain of HSP90 chaperone/DNA topoisomerase II/histidine kinase"/>
    <property type="match status" value="1"/>
</dbReference>
<dbReference type="InterPro" id="IPR036097">
    <property type="entry name" value="HisK_dim/P_sf"/>
</dbReference>
<accession>M4VAJ6</accession>
<dbReference type="PATRIC" id="fig|1184267.3.peg.823"/>
<dbReference type="Pfam" id="PF00512">
    <property type="entry name" value="HisKA"/>
    <property type="match status" value="1"/>
</dbReference>
<evidence type="ECO:0000256" key="8">
    <source>
        <dbReference type="SAM" id="Phobius"/>
    </source>
</evidence>
<dbReference type="InterPro" id="IPR050351">
    <property type="entry name" value="BphY/WalK/GraS-like"/>
</dbReference>
<keyword evidence="3" id="KW-0597">Phosphoprotein</keyword>
<dbReference type="CDD" id="cd00075">
    <property type="entry name" value="HATPase"/>
    <property type="match status" value="1"/>
</dbReference>
<keyword evidence="5" id="KW-0418">Kinase</keyword>
<evidence type="ECO:0000256" key="5">
    <source>
        <dbReference type="ARBA" id="ARBA00022777"/>
    </source>
</evidence>
<comment type="catalytic activity">
    <reaction evidence="1">
        <text>ATP + protein L-histidine = ADP + protein N-phospho-L-histidine.</text>
        <dbReference type="EC" id="2.7.13.3"/>
    </reaction>
</comment>
<protein>
    <recommendedName>
        <fullName evidence="2">histidine kinase</fullName>
        <ecNumber evidence="2">2.7.13.3</ecNumber>
    </recommendedName>
</protein>
<keyword evidence="8" id="KW-1133">Transmembrane helix</keyword>
<dbReference type="GO" id="GO:0016036">
    <property type="term" value="P:cellular response to phosphate starvation"/>
    <property type="evidence" value="ECO:0007669"/>
    <property type="project" value="TreeGrafter"/>
</dbReference>
<dbReference type="SMART" id="SM00388">
    <property type="entry name" value="HisKA"/>
    <property type="match status" value="1"/>
</dbReference>
<evidence type="ECO:0000256" key="7">
    <source>
        <dbReference type="ARBA" id="ARBA00023136"/>
    </source>
</evidence>
<dbReference type="Gene3D" id="1.10.287.130">
    <property type="match status" value="1"/>
</dbReference>
<evidence type="ECO:0000256" key="1">
    <source>
        <dbReference type="ARBA" id="ARBA00000085"/>
    </source>
</evidence>
<proteinExistence type="predicted"/>
<evidence type="ECO:0000256" key="3">
    <source>
        <dbReference type="ARBA" id="ARBA00022553"/>
    </source>
</evidence>
<dbReference type="InterPro" id="IPR003594">
    <property type="entry name" value="HATPase_dom"/>
</dbReference>
<evidence type="ECO:0000256" key="2">
    <source>
        <dbReference type="ARBA" id="ARBA00012438"/>
    </source>
</evidence>
<dbReference type="eggNOG" id="COG5002">
    <property type="taxonomic scope" value="Bacteria"/>
</dbReference>
<evidence type="ECO:0000313" key="10">
    <source>
        <dbReference type="EMBL" id="AGH95031.1"/>
    </source>
</evidence>
<dbReference type="GO" id="GO:0004721">
    <property type="term" value="F:phosphoprotein phosphatase activity"/>
    <property type="evidence" value="ECO:0007669"/>
    <property type="project" value="TreeGrafter"/>
</dbReference>
<dbReference type="OrthoDB" id="5288098at2"/>
<dbReference type="AlphaFoldDB" id="M4VAJ6"/>
<keyword evidence="8" id="KW-0812">Transmembrane</keyword>
<dbReference type="FunFam" id="3.30.565.10:FF:000006">
    <property type="entry name" value="Sensor histidine kinase WalK"/>
    <property type="match status" value="1"/>
</dbReference>
<dbReference type="InterPro" id="IPR036890">
    <property type="entry name" value="HATPase_C_sf"/>
</dbReference>
<dbReference type="SMART" id="SM00387">
    <property type="entry name" value="HATPase_c"/>
    <property type="match status" value="1"/>
</dbReference>
<dbReference type="GO" id="GO:0000155">
    <property type="term" value="F:phosphorelay sensor kinase activity"/>
    <property type="evidence" value="ECO:0007669"/>
    <property type="project" value="InterPro"/>
</dbReference>
<dbReference type="PROSITE" id="PS50109">
    <property type="entry name" value="HIS_KIN"/>
    <property type="match status" value="1"/>
</dbReference>
<dbReference type="HOGENOM" id="CLU_000445_89_2_7"/>
<name>M4VAJ6_9BACT</name>
<dbReference type="Gene3D" id="3.30.450.20">
    <property type="entry name" value="PAS domain"/>
    <property type="match status" value="1"/>
</dbReference>
<evidence type="ECO:0000256" key="6">
    <source>
        <dbReference type="ARBA" id="ARBA00023012"/>
    </source>
</evidence>
<dbReference type="RefSeq" id="WP_015469521.1">
    <property type="nucleotide sequence ID" value="NC_020813.1"/>
</dbReference>
<dbReference type="InterPro" id="IPR005467">
    <property type="entry name" value="His_kinase_dom"/>
</dbReference>
<dbReference type="SUPFAM" id="SSF47384">
    <property type="entry name" value="Homodimeric domain of signal transducing histidine kinase"/>
    <property type="match status" value="1"/>
</dbReference>
<feature type="domain" description="Histidine kinase" evidence="9">
    <location>
        <begin position="204"/>
        <end position="421"/>
    </location>
</feature>
<dbReference type="STRING" id="1184267.A11Q_813"/>
<dbReference type="InterPro" id="IPR004358">
    <property type="entry name" value="Sig_transdc_His_kin-like_C"/>
</dbReference>